<evidence type="ECO:0000256" key="3">
    <source>
        <dbReference type="ARBA" id="ARBA00022750"/>
    </source>
</evidence>
<evidence type="ECO:0000259" key="13">
    <source>
        <dbReference type="PROSITE" id="PS51999"/>
    </source>
</evidence>
<evidence type="ECO:0008006" key="16">
    <source>
        <dbReference type="Google" id="ProtNLM"/>
    </source>
</evidence>
<dbReference type="Pfam" id="PF07727">
    <property type="entry name" value="RVT_2"/>
    <property type="match status" value="1"/>
</dbReference>
<dbReference type="EMBL" id="JAUUTY010000007">
    <property type="protein sequence ID" value="KAK1612986.1"/>
    <property type="molecule type" value="Genomic_DNA"/>
</dbReference>
<dbReference type="Pfam" id="PF22936">
    <property type="entry name" value="Pol_BBD"/>
    <property type="match status" value="1"/>
</dbReference>
<feature type="region of interest" description="Disordered" evidence="9">
    <location>
        <begin position="1"/>
        <end position="34"/>
    </location>
</feature>
<keyword evidence="1" id="KW-0645">Protease</keyword>
<feature type="transmembrane region" description="Helical" evidence="10">
    <location>
        <begin position="1992"/>
        <end position="2017"/>
    </location>
</feature>
<dbReference type="SUPFAM" id="SSF57756">
    <property type="entry name" value="Retrovirus zinc finger-like domains"/>
    <property type="match status" value="1"/>
</dbReference>
<keyword evidence="3" id="KW-0064">Aspartyl protease</keyword>
<feature type="domain" description="GRF-type" evidence="13">
    <location>
        <begin position="44"/>
        <end position="88"/>
    </location>
</feature>
<evidence type="ECO:0000313" key="15">
    <source>
        <dbReference type="Proteomes" id="UP001231189"/>
    </source>
</evidence>
<evidence type="ECO:0000256" key="6">
    <source>
        <dbReference type="ARBA" id="ARBA00022833"/>
    </source>
</evidence>
<keyword evidence="10" id="KW-0472">Membrane</keyword>
<dbReference type="Pfam" id="PF25597">
    <property type="entry name" value="SH3_retrovirus"/>
    <property type="match status" value="1"/>
</dbReference>
<sequence length="2046" mass="228914">MAAQFPACSGSSSRSGASSRRRRRPGTPIPYRQRPFDYEPADVCDCGEKMPQWISWSDPNPGRRYRNCKIRSIAGGIGCQVFKWIDDPLDARHKELVRDLRDAVWDRDEEIERLQHISNPSTSGMAKTGKKQLAEAPLTEIEKDRARTMMRNNRVLQSLGIPAVVSIFRKSHGGRGGGRSTLSNDESSAITQGDSSDYHPSNDQLVDQEDGEVEGSIGEHIEKALKDPKSRKKKASVRKTSPGRRSKRLQKEQSSMPPVRVFADAPGGRKRHLEPVAEAPSKRATRRTSSEASATNNEDTPPRNNRSSSLQIDERIDEASTVRRDTGPTASDVMVHQHFDSDGFLDPEDDEGKFLLDSCGTTAAGGRKRKGTGLEQICKGMGVKLTIEIPPGLKRPEKPLPAAKFASEGGMLARGQMPLLPHFKLYKRDENLLADFVGKMGANFNMDTESEVIQKACYDVLRKVSKNRRYILKRDYFDKVPANEVSIKSPVKDVSDEEWEALTALWVTPRHRNTCTKNKDSRAAVKFGQKTGSRSYAAHLYATREERRGEELDAVDIFKATHHSKKDGFSEEALAAIADMEAELAIPVPEGAPPRSAVAVVAKVLSKEAKHSTFLKNAGLQPSSTVKLNKPTAAAVSAHVHDLEAQLKRSQEEAEQMKQQFAAIMEEAAAQKEKQAANEAAQAQRDKDYMELLKRTEENMASPINFNQFLEKEKLKSNGSNFTDWFRHVRIFLNGGNLQYVLDAPLGDPPAETETDEVKNVYATRKTRYSQVQCAILCSLESDLQKRFEHHDPHELMKELKTIFETHAAVECYEASKHFFSCMMEEGSSISEHMLVMTGHAKKLSDLGIVIPNRLGINRVLQSLPPSYKNFVMNYNMQNMNKEFPELFGMLKAAEIEIKKEHQVLMVNKTTSFKKQGKSKGKFKKGGKKAATPPMKPKNGPKPDAECYYCKEKGHWKRNCSKYLADLKSGLVKKKKEGISDIHVIDVYLTSSRSSTWVFDTGSVAHICNSKQELKNKRQLLKDEVTMRVGNGSKVNVIAVGTLPLHLPSGLVLSLNNCYYVPALSMNIISGSCLMQDGYSFKSENNGCSIFMNNIFYGRAPQKNGLFLCEACLMGKMTKTPFSGMMERATDLLEIIHTDVCGPMSVASRGGYRYVLTFTDDLSRYGYIYLMKHKSETFEKFKEFQSEVENQRNKKIKFLRSDRGGEYLSYEFGMHLKKCGILSQLTPPGTPQRNGVSERRNRTLLDMVRSMMSLTDLPLSFWSYALETAAFTLNRAPSKSVETTPYELWFNKKPKLSFLKVWGCEAYVKKLQPDKLEPKAEKCVFIGYPKETIGYTFYHRSEGKIFVAKNGTFLEKEFLTKESSAVPENVPVPPTPATEEANDNDHETSNETATEPRRSTRDRATPDWYDPCLNVMIVDNNDEDPATYEEAMMSPDSNKWQEAMKSEMGSMYDNKVWTLVELPDSRKAVENKWIFKRKTDADGNITVYKARLVAKGFRQIQGVDYDETFSPVAKLKSVRILLAIAAFFDYEIWQMDVKTAFLNGDIEEELYMVQPKGFVDPKNADKVCKLQRSIYGLKQASRSWNRRFDKVIKDFGFIQCHGEACIYKKVSGSSVAFLILYVDDILLIGNDIELLSSVKGYLNNSFSMKDLGEASYILGIKIYRDRSRRLIGLSQSTYLDKILKKFRMDESKKGFLPMLPGKVLSKTQGPATAEERERMSQIPYASAVGSIMYAMLCTRPDIAHAVSLTSRYQSDPGIEHWTAVKNILKYLKRTKDMFLCYGGDQELVVTSYTDASWNTDPDDSKSQSGYVFILNGAAVSWASSKQCTVAKSSTESEYIAASEASSEAVWMKRFIVELGVVPSALDPLVIYCDNMGAIANAQEPRSHKRLKHIKLRYHSIREYIEDGEVKICKVHTDLNVADPLTKALPRAKHDQHQNAMGVRMEGMHRGTRKKDRDWGWAQGSGEGDKGVGTGERGSHRTAAVQGCGGGGVVLLLLLCGGVAVLLLGSGVAVLLLLNLRGGGSGLGVLLGGGTKKRSSSSRLRAL</sequence>
<evidence type="ECO:0000256" key="4">
    <source>
        <dbReference type="ARBA" id="ARBA00022771"/>
    </source>
</evidence>
<evidence type="ECO:0000256" key="9">
    <source>
        <dbReference type="SAM" id="MobiDB-lite"/>
    </source>
</evidence>
<dbReference type="InterPro" id="IPR054722">
    <property type="entry name" value="PolX-like_BBD"/>
</dbReference>
<feature type="coiled-coil region" evidence="8">
    <location>
        <begin position="633"/>
        <end position="687"/>
    </location>
</feature>
<dbReference type="Pfam" id="PF14223">
    <property type="entry name" value="Retrotran_gag_2"/>
    <property type="match status" value="1"/>
</dbReference>
<evidence type="ECO:0000256" key="2">
    <source>
        <dbReference type="ARBA" id="ARBA00022723"/>
    </source>
</evidence>
<evidence type="ECO:0000256" key="10">
    <source>
        <dbReference type="SAM" id="Phobius"/>
    </source>
</evidence>
<keyword evidence="8" id="KW-0175">Coiled coil</keyword>
<dbReference type="SMART" id="SM00343">
    <property type="entry name" value="ZnF_C2HC"/>
    <property type="match status" value="1"/>
</dbReference>
<feature type="domain" description="CCHC-type" evidence="11">
    <location>
        <begin position="947"/>
        <end position="962"/>
    </location>
</feature>
<feature type="compositionally biased region" description="Basic residues" evidence="9">
    <location>
        <begin position="915"/>
        <end position="928"/>
    </location>
</feature>
<comment type="caution">
    <text evidence="14">The sequence shown here is derived from an EMBL/GenBank/DDBJ whole genome shotgun (WGS) entry which is preliminary data.</text>
</comment>
<proteinExistence type="predicted"/>
<dbReference type="PROSITE" id="PS50158">
    <property type="entry name" value="ZF_CCHC"/>
    <property type="match status" value="1"/>
</dbReference>
<feature type="region of interest" description="Disordered" evidence="9">
    <location>
        <begin position="171"/>
        <end position="333"/>
    </location>
</feature>
<keyword evidence="6" id="KW-0862">Zinc</keyword>
<protein>
    <recommendedName>
        <fullName evidence="16">Gag-pol polyprotein</fullName>
    </recommendedName>
</protein>
<dbReference type="SUPFAM" id="SSF53098">
    <property type="entry name" value="Ribonuclease H-like"/>
    <property type="match status" value="1"/>
</dbReference>
<evidence type="ECO:0000256" key="8">
    <source>
        <dbReference type="SAM" id="Coils"/>
    </source>
</evidence>
<feature type="compositionally biased region" description="Polar residues" evidence="9">
    <location>
        <begin position="290"/>
        <end position="311"/>
    </location>
</feature>
<dbReference type="GO" id="GO:0008270">
    <property type="term" value="F:zinc ion binding"/>
    <property type="evidence" value="ECO:0007669"/>
    <property type="project" value="UniProtKB-KW"/>
</dbReference>
<gene>
    <name evidence="14" type="ORF">QYE76_036659</name>
</gene>
<keyword evidence="5" id="KW-0378">Hydrolase</keyword>
<dbReference type="GO" id="GO:0003676">
    <property type="term" value="F:nucleic acid binding"/>
    <property type="evidence" value="ECO:0007669"/>
    <property type="project" value="InterPro"/>
</dbReference>
<dbReference type="InterPro" id="IPR036397">
    <property type="entry name" value="RNaseH_sf"/>
</dbReference>
<keyword evidence="10" id="KW-0812">Transmembrane</keyword>
<dbReference type="InterPro" id="IPR039537">
    <property type="entry name" value="Retrotran_Ty1/copia-like"/>
</dbReference>
<dbReference type="PROSITE" id="PS50994">
    <property type="entry name" value="INTEGRASE"/>
    <property type="match status" value="1"/>
</dbReference>
<dbReference type="InterPro" id="IPR001584">
    <property type="entry name" value="Integrase_cat-core"/>
</dbReference>
<evidence type="ECO:0000313" key="14">
    <source>
        <dbReference type="EMBL" id="KAK1612986.1"/>
    </source>
</evidence>
<keyword evidence="10" id="KW-1133">Transmembrane helix</keyword>
<dbReference type="InterPro" id="IPR013103">
    <property type="entry name" value="RVT_2"/>
</dbReference>
<dbReference type="GO" id="GO:0015074">
    <property type="term" value="P:DNA integration"/>
    <property type="evidence" value="ECO:0007669"/>
    <property type="project" value="InterPro"/>
</dbReference>
<dbReference type="PANTHER" id="PTHR42648:SF27">
    <property type="entry name" value="RNA-DIRECTED DNA POLYMERASE"/>
    <property type="match status" value="1"/>
</dbReference>
<feature type="compositionally biased region" description="Low complexity" evidence="9">
    <location>
        <begin position="9"/>
        <end position="18"/>
    </location>
</feature>
<dbReference type="GO" id="GO:0006508">
    <property type="term" value="P:proteolysis"/>
    <property type="evidence" value="ECO:0007669"/>
    <property type="project" value="UniProtKB-KW"/>
</dbReference>
<feature type="compositionally biased region" description="Basic and acidic residues" evidence="9">
    <location>
        <begin position="217"/>
        <end position="228"/>
    </location>
</feature>
<keyword evidence="4 7" id="KW-0863">Zinc-finger</keyword>
<dbReference type="InterPro" id="IPR001878">
    <property type="entry name" value="Znf_CCHC"/>
</dbReference>
<evidence type="ECO:0000256" key="5">
    <source>
        <dbReference type="ARBA" id="ARBA00022801"/>
    </source>
</evidence>
<dbReference type="CDD" id="cd09272">
    <property type="entry name" value="RNase_HI_RT_Ty1"/>
    <property type="match status" value="1"/>
</dbReference>
<dbReference type="Gene3D" id="3.30.420.10">
    <property type="entry name" value="Ribonuclease H-like superfamily/Ribonuclease H"/>
    <property type="match status" value="1"/>
</dbReference>
<feature type="compositionally biased region" description="Basic residues" evidence="9">
    <location>
        <begin position="229"/>
        <end position="248"/>
    </location>
</feature>
<dbReference type="InterPro" id="IPR012337">
    <property type="entry name" value="RNaseH-like_sf"/>
</dbReference>
<reference evidence="14" key="1">
    <citation type="submission" date="2023-07" db="EMBL/GenBank/DDBJ databases">
        <title>A chromosome-level genome assembly of Lolium multiflorum.</title>
        <authorList>
            <person name="Chen Y."/>
            <person name="Copetti D."/>
            <person name="Kolliker R."/>
            <person name="Studer B."/>
        </authorList>
    </citation>
    <scope>NUCLEOTIDE SEQUENCE</scope>
    <source>
        <strain evidence="14">02402/16</strain>
        <tissue evidence="14">Leaf</tissue>
    </source>
</reference>
<dbReference type="InterPro" id="IPR010666">
    <property type="entry name" value="Znf_GRF"/>
</dbReference>
<dbReference type="InterPro" id="IPR036875">
    <property type="entry name" value="Znf_CCHC_sf"/>
</dbReference>
<evidence type="ECO:0000256" key="1">
    <source>
        <dbReference type="ARBA" id="ARBA00022670"/>
    </source>
</evidence>
<feature type="region of interest" description="Disordered" evidence="9">
    <location>
        <begin position="1944"/>
        <end position="1979"/>
    </location>
</feature>
<dbReference type="InterPro" id="IPR004252">
    <property type="entry name" value="Probable_transposase_24"/>
</dbReference>
<name>A0AAD8R2X6_LOLMU</name>
<feature type="domain" description="Integrase catalytic" evidence="12">
    <location>
        <begin position="1117"/>
        <end position="1293"/>
    </location>
</feature>
<feature type="compositionally biased region" description="Basic and acidic residues" evidence="9">
    <location>
        <begin position="1383"/>
        <end position="1405"/>
    </location>
</feature>
<feature type="compositionally biased region" description="Basic and acidic residues" evidence="9">
    <location>
        <begin position="312"/>
        <end position="326"/>
    </location>
</feature>
<feature type="region of interest" description="Disordered" evidence="9">
    <location>
        <begin position="1364"/>
        <end position="1406"/>
    </location>
</feature>
<evidence type="ECO:0000259" key="11">
    <source>
        <dbReference type="PROSITE" id="PS50158"/>
    </source>
</evidence>
<dbReference type="Proteomes" id="UP001231189">
    <property type="component" value="Unassembled WGS sequence"/>
</dbReference>
<feature type="compositionally biased region" description="Polar residues" evidence="9">
    <location>
        <begin position="180"/>
        <end position="205"/>
    </location>
</feature>
<evidence type="ECO:0000259" key="12">
    <source>
        <dbReference type="PROSITE" id="PS50994"/>
    </source>
</evidence>
<feature type="region of interest" description="Disordered" evidence="9">
    <location>
        <begin position="915"/>
        <end position="941"/>
    </location>
</feature>
<dbReference type="PROSITE" id="PS51999">
    <property type="entry name" value="ZF_GRF"/>
    <property type="match status" value="1"/>
</dbReference>
<keyword evidence="15" id="KW-1185">Reference proteome</keyword>
<dbReference type="Pfam" id="PF03004">
    <property type="entry name" value="Transposase_24"/>
    <property type="match status" value="1"/>
</dbReference>
<dbReference type="GO" id="GO:0004190">
    <property type="term" value="F:aspartic-type endopeptidase activity"/>
    <property type="evidence" value="ECO:0007669"/>
    <property type="project" value="UniProtKB-KW"/>
</dbReference>
<dbReference type="Gene3D" id="4.10.60.10">
    <property type="entry name" value="Zinc finger, CCHC-type"/>
    <property type="match status" value="1"/>
</dbReference>
<keyword evidence="2" id="KW-0479">Metal-binding</keyword>
<feature type="compositionally biased region" description="Gly residues" evidence="9">
    <location>
        <begin position="1962"/>
        <end position="1975"/>
    </location>
</feature>
<dbReference type="Pfam" id="PF00665">
    <property type="entry name" value="rve"/>
    <property type="match status" value="1"/>
</dbReference>
<dbReference type="InterPro" id="IPR057670">
    <property type="entry name" value="SH3_retrovirus"/>
</dbReference>
<dbReference type="SUPFAM" id="SSF56672">
    <property type="entry name" value="DNA/RNA polymerases"/>
    <property type="match status" value="1"/>
</dbReference>
<evidence type="ECO:0000256" key="7">
    <source>
        <dbReference type="PROSITE-ProRule" id="PRU00047"/>
    </source>
</evidence>
<feature type="non-terminal residue" evidence="14">
    <location>
        <position position="2046"/>
    </location>
</feature>
<accession>A0AAD8R2X6</accession>
<organism evidence="14 15">
    <name type="scientific">Lolium multiflorum</name>
    <name type="common">Italian ryegrass</name>
    <name type="synonym">Lolium perenne subsp. multiflorum</name>
    <dbReference type="NCBI Taxonomy" id="4521"/>
    <lineage>
        <taxon>Eukaryota</taxon>
        <taxon>Viridiplantae</taxon>
        <taxon>Streptophyta</taxon>
        <taxon>Embryophyta</taxon>
        <taxon>Tracheophyta</taxon>
        <taxon>Spermatophyta</taxon>
        <taxon>Magnoliopsida</taxon>
        <taxon>Liliopsida</taxon>
        <taxon>Poales</taxon>
        <taxon>Poaceae</taxon>
        <taxon>BOP clade</taxon>
        <taxon>Pooideae</taxon>
        <taxon>Poodae</taxon>
        <taxon>Poeae</taxon>
        <taxon>Poeae Chloroplast Group 2 (Poeae type)</taxon>
        <taxon>Loliodinae</taxon>
        <taxon>Loliinae</taxon>
        <taxon>Lolium</taxon>
    </lineage>
</organism>
<dbReference type="PANTHER" id="PTHR42648">
    <property type="entry name" value="TRANSPOSASE, PUTATIVE-RELATED"/>
    <property type="match status" value="1"/>
</dbReference>
<dbReference type="InterPro" id="IPR043502">
    <property type="entry name" value="DNA/RNA_pol_sf"/>
</dbReference>